<dbReference type="PROSITE" id="PS50181">
    <property type="entry name" value="FBOX"/>
    <property type="match status" value="1"/>
</dbReference>
<organism evidence="2 3">
    <name type="scientific">Caenorhabditis auriculariae</name>
    <dbReference type="NCBI Taxonomy" id="2777116"/>
    <lineage>
        <taxon>Eukaryota</taxon>
        <taxon>Metazoa</taxon>
        <taxon>Ecdysozoa</taxon>
        <taxon>Nematoda</taxon>
        <taxon>Chromadorea</taxon>
        <taxon>Rhabditida</taxon>
        <taxon>Rhabditina</taxon>
        <taxon>Rhabditomorpha</taxon>
        <taxon>Rhabditoidea</taxon>
        <taxon>Rhabditidae</taxon>
        <taxon>Peloderinae</taxon>
        <taxon>Caenorhabditis</taxon>
    </lineage>
</organism>
<dbReference type="SUPFAM" id="SSF81383">
    <property type="entry name" value="F-box domain"/>
    <property type="match status" value="1"/>
</dbReference>
<proteinExistence type="predicted"/>
<protein>
    <recommendedName>
        <fullName evidence="1">F-box domain-containing protein</fullName>
    </recommendedName>
</protein>
<feature type="domain" description="F-box" evidence="1">
    <location>
        <begin position="98"/>
        <end position="145"/>
    </location>
</feature>
<reference evidence="2" key="1">
    <citation type="submission" date="2020-10" db="EMBL/GenBank/DDBJ databases">
        <authorList>
            <person name="Kikuchi T."/>
        </authorList>
    </citation>
    <scope>NUCLEOTIDE SEQUENCE</scope>
    <source>
        <strain evidence="2">NKZ352</strain>
    </source>
</reference>
<dbReference type="InterPro" id="IPR036047">
    <property type="entry name" value="F-box-like_dom_sf"/>
</dbReference>
<dbReference type="SMART" id="SM00256">
    <property type="entry name" value="FBOX"/>
    <property type="match status" value="1"/>
</dbReference>
<gene>
    <name evidence="2" type="ORF">CAUJ_LOCUS8581</name>
</gene>
<evidence type="ECO:0000313" key="3">
    <source>
        <dbReference type="Proteomes" id="UP000835052"/>
    </source>
</evidence>
<dbReference type="OrthoDB" id="5798351at2759"/>
<dbReference type="InterPro" id="IPR001810">
    <property type="entry name" value="F-box_dom"/>
</dbReference>
<dbReference type="Proteomes" id="UP000835052">
    <property type="component" value="Unassembled WGS sequence"/>
</dbReference>
<dbReference type="Pfam" id="PF12937">
    <property type="entry name" value="F-box-like"/>
    <property type="match status" value="1"/>
</dbReference>
<evidence type="ECO:0000259" key="1">
    <source>
        <dbReference type="PROSITE" id="PS50181"/>
    </source>
</evidence>
<evidence type="ECO:0000313" key="2">
    <source>
        <dbReference type="EMBL" id="CAD6192662.1"/>
    </source>
</evidence>
<sequence length="275" mass="31127">MSLQSTSKDLPHPIDRTVDQNRPLWSAMVASLVLGNARGLLYDATTATLRDLCDAYRRAHLAGLRVVDSLLATRSHDAEIVRLRASGCLAIREPDAFMEQFTQVPTEVLDLVFQRLRSADICRVQQVSHHWRNLALARRSKYAKRELGSLTIDYNKKITRISDCTGSIGIFGGALKFVFQCYENLRIASLDINVHGLNDDVTPLHLDDVDARAVKIYFYINLHSEKERVELLVSAVTSNPRVQRISFVSFGNGSEFPKWFQELIQDKSDIELSCY</sequence>
<dbReference type="Gene3D" id="1.20.1280.50">
    <property type="match status" value="1"/>
</dbReference>
<dbReference type="EMBL" id="CAJGYM010000029">
    <property type="protein sequence ID" value="CAD6192662.1"/>
    <property type="molecule type" value="Genomic_DNA"/>
</dbReference>
<comment type="caution">
    <text evidence="2">The sequence shown here is derived from an EMBL/GenBank/DDBJ whole genome shotgun (WGS) entry which is preliminary data.</text>
</comment>
<dbReference type="CDD" id="cd09917">
    <property type="entry name" value="F-box_SF"/>
    <property type="match status" value="1"/>
</dbReference>
<accession>A0A8S1HC35</accession>
<dbReference type="AlphaFoldDB" id="A0A8S1HC35"/>
<name>A0A8S1HC35_9PELO</name>
<keyword evidence="3" id="KW-1185">Reference proteome</keyword>